<name>A0A8T3B3U4_DENNO</name>
<sequence>MCWLANLSRSVHDHLLIFHGCKRKKEAAVEYGLNLDVRMPGVDFCFSLYVSDTLYP</sequence>
<dbReference type="EMBL" id="JAGYWB010000011">
    <property type="protein sequence ID" value="KAI0503752.1"/>
    <property type="molecule type" value="Genomic_DNA"/>
</dbReference>
<reference evidence="1" key="1">
    <citation type="journal article" date="2022" name="Front. Genet.">
        <title>Chromosome-Scale Assembly of the Dendrobium nobile Genome Provides Insights Into the Molecular Mechanism of the Biosynthesis of the Medicinal Active Ingredient of Dendrobium.</title>
        <authorList>
            <person name="Xu Q."/>
            <person name="Niu S.-C."/>
            <person name="Li K.-L."/>
            <person name="Zheng P.-J."/>
            <person name="Zhang X.-J."/>
            <person name="Jia Y."/>
            <person name="Liu Y."/>
            <person name="Niu Y.-X."/>
            <person name="Yu L.-H."/>
            <person name="Chen D.-F."/>
            <person name="Zhang G.-Q."/>
        </authorList>
    </citation>
    <scope>NUCLEOTIDE SEQUENCE</scope>
    <source>
        <tissue evidence="1">Leaf</tissue>
    </source>
</reference>
<proteinExistence type="predicted"/>
<gene>
    <name evidence="1" type="ORF">KFK09_014693</name>
</gene>
<evidence type="ECO:0000313" key="2">
    <source>
        <dbReference type="Proteomes" id="UP000829196"/>
    </source>
</evidence>
<dbReference type="Proteomes" id="UP000829196">
    <property type="component" value="Unassembled WGS sequence"/>
</dbReference>
<dbReference type="AlphaFoldDB" id="A0A8T3B3U4"/>
<evidence type="ECO:0000313" key="1">
    <source>
        <dbReference type="EMBL" id="KAI0503752.1"/>
    </source>
</evidence>
<keyword evidence="2" id="KW-1185">Reference proteome</keyword>
<protein>
    <submittedName>
        <fullName evidence="1">Uncharacterized protein</fullName>
    </submittedName>
</protein>
<accession>A0A8T3B3U4</accession>
<comment type="caution">
    <text evidence="1">The sequence shown here is derived from an EMBL/GenBank/DDBJ whole genome shotgun (WGS) entry which is preliminary data.</text>
</comment>
<organism evidence="1 2">
    <name type="scientific">Dendrobium nobile</name>
    <name type="common">Orchid</name>
    <dbReference type="NCBI Taxonomy" id="94219"/>
    <lineage>
        <taxon>Eukaryota</taxon>
        <taxon>Viridiplantae</taxon>
        <taxon>Streptophyta</taxon>
        <taxon>Embryophyta</taxon>
        <taxon>Tracheophyta</taxon>
        <taxon>Spermatophyta</taxon>
        <taxon>Magnoliopsida</taxon>
        <taxon>Liliopsida</taxon>
        <taxon>Asparagales</taxon>
        <taxon>Orchidaceae</taxon>
        <taxon>Epidendroideae</taxon>
        <taxon>Malaxideae</taxon>
        <taxon>Dendrobiinae</taxon>
        <taxon>Dendrobium</taxon>
    </lineage>
</organism>